<reference evidence="2" key="1">
    <citation type="submission" date="2017-03" db="EMBL/GenBank/DDBJ databases">
        <title>Novel pathways for hydrocarbon cycling and metabolic interdependencies in hydrothermal sediment communities.</title>
        <authorList>
            <person name="Dombrowski N."/>
            <person name="Seitz K."/>
            <person name="Teske A."/>
            <person name="Baker B."/>
        </authorList>
    </citation>
    <scope>NUCLEOTIDE SEQUENCE [LARGE SCALE GENOMIC DNA]</scope>
</reference>
<dbReference type="Proteomes" id="UP000192520">
    <property type="component" value="Unassembled WGS sequence"/>
</dbReference>
<evidence type="ECO:0000313" key="2">
    <source>
        <dbReference type="Proteomes" id="UP000192520"/>
    </source>
</evidence>
<name>A0A1W9NX93_UNCC3</name>
<accession>A0A1W9NX93</accession>
<gene>
    <name evidence="1" type="ORF">B5M47_03185</name>
</gene>
<proteinExistence type="predicted"/>
<organism evidence="1 2">
    <name type="scientific">candidate division CPR3 bacterium 4484_211</name>
    <dbReference type="NCBI Taxonomy" id="1968527"/>
    <lineage>
        <taxon>Bacteria</taxon>
        <taxon>Bacteria division CPR3</taxon>
    </lineage>
</organism>
<dbReference type="STRING" id="1968527.B5M47_03185"/>
<dbReference type="AlphaFoldDB" id="A0A1W9NX93"/>
<sequence>MAYQLGSEISENKLANRLKVDRKTVGRFIDLLIKTFVILKVPPSQKTHGARLAENIESSLLTWELGMP</sequence>
<dbReference type="EMBL" id="MZGJ01000019">
    <property type="protein sequence ID" value="OQX50781.1"/>
    <property type="molecule type" value="Genomic_DNA"/>
</dbReference>
<comment type="caution">
    <text evidence="1">The sequence shown here is derived from an EMBL/GenBank/DDBJ whole genome shotgun (WGS) entry which is preliminary data.</text>
</comment>
<protein>
    <submittedName>
        <fullName evidence="1">Uncharacterized protein</fullName>
    </submittedName>
</protein>
<evidence type="ECO:0000313" key="1">
    <source>
        <dbReference type="EMBL" id="OQX50781.1"/>
    </source>
</evidence>